<proteinExistence type="predicted"/>
<reference evidence="1" key="2">
    <citation type="journal article" date="2015" name="Data Brief">
        <title>Shoot transcriptome of the giant reed, Arundo donax.</title>
        <authorList>
            <person name="Barrero R.A."/>
            <person name="Guerrero F.D."/>
            <person name="Moolhuijzen P."/>
            <person name="Goolsby J.A."/>
            <person name="Tidwell J."/>
            <person name="Bellgard S.E."/>
            <person name="Bellgard M.I."/>
        </authorList>
    </citation>
    <scope>NUCLEOTIDE SEQUENCE</scope>
    <source>
        <tissue evidence="1">Shoot tissue taken approximately 20 cm above the soil surface</tissue>
    </source>
</reference>
<organism evidence="1">
    <name type="scientific">Arundo donax</name>
    <name type="common">Giant reed</name>
    <name type="synonym">Donax arundinaceus</name>
    <dbReference type="NCBI Taxonomy" id="35708"/>
    <lineage>
        <taxon>Eukaryota</taxon>
        <taxon>Viridiplantae</taxon>
        <taxon>Streptophyta</taxon>
        <taxon>Embryophyta</taxon>
        <taxon>Tracheophyta</taxon>
        <taxon>Spermatophyta</taxon>
        <taxon>Magnoliopsida</taxon>
        <taxon>Liliopsida</taxon>
        <taxon>Poales</taxon>
        <taxon>Poaceae</taxon>
        <taxon>PACMAD clade</taxon>
        <taxon>Arundinoideae</taxon>
        <taxon>Arundineae</taxon>
        <taxon>Arundo</taxon>
    </lineage>
</organism>
<accession>A0A0A9BE30</accession>
<name>A0A0A9BE30_ARUDO</name>
<dbReference type="EMBL" id="GBRH01237472">
    <property type="protein sequence ID" value="JAD60423.1"/>
    <property type="molecule type" value="Transcribed_RNA"/>
</dbReference>
<protein>
    <submittedName>
        <fullName evidence="1">Uncharacterized protein</fullName>
    </submittedName>
</protein>
<dbReference type="AlphaFoldDB" id="A0A0A9BE30"/>
<evidence type="ECO:0000313" key="1">
    <source>
        <dbReference type="EMBL" id="JAD60423.1"/>
    </source>
</evidence>
<reference evidence="1" key="1">
    <citation type="submission" date="2014-09" db="EMBL/GenBank/DDBJ databases">
        <authorList>
            <person name="Magalhaes I.L.F."/>
            <person name="Oliveira U."/>
            <person name="Santos F.R."/>
            <person name="Vidigal T.H.D.A."/>
            <person name="Brescovit A.D."/>
            <person name="Santos A.J."/>
        </authorList>
    </citation>
    <scope>NUCLEOTIDE SEQUENCE</scope>
    <source>
        <tissue evidence="1">Shoot tissue taken approximately 20 cm above the soil surface</tissue>
    </source>
</reference>
<sequence>MCFCHFLCLSHELLLIALA</sequence>